<comment type="caution">
    <text evidence="1">The sequence shown here is derived from an EMBL/GenBank/DDBJ whole genome shotgun (WGS) entry which is preliminary data.</text>
</comment>
<name>A0AAV4SKD9_9ARAC</name>
<evidence type="ECO:0000313" key="1">
    <source>
        <dbReference type="EMBL" id="GIY33779.1"/>
    </source>
</evidence>
<dbReference type="AlphaFoldDB" id="A0AAV4SKD9"/>
<keyword evidence="2" id="KW-1185">Reference proteome</keyword>
<dbReference type="Proteomes" id="UP001054837">
    <property type="component" value="Unassembled WGS sequence"/>
</dbReference>
<organism evidence="1 2">
    <name type="scientific">Caerostris darwini</name>
    <dbReference type="NCBI Taxonomy" id="1538125"/>
    <lineage>
        <taxon>Eukaryota</taxon>
        <taxon>Metazoa</taxon>
        <taxon>Ecdysozoa</taxon>
        <taxon>Arthropoda</taxon>
        <taxon>Chelicerata</taxon>
        <taxon>Arachnida</taxon>
        <taxon>Araneae</taxon>
        <taxon>Araneomorphae</taxon>
        <taxon>Entelegynae</taxon>
        <taxon>Araneoidea</taxon>
        <taxon>Araneidae</taxon>
        <taxon>Caerostris</taxon>
    </lineage>
</organism>
<evidence type="ECO:0000313" key="2">
    <source>
        <dbReference type="Proteomes" id="UP001054837"/>
    </source>
</evidence>
<reference evidence="1 2" key="1">
    <citation type="submission" date="2021-06" db="EMBL/GenBank/DDBJ databases">
        <title>Caerostris darwini draft genome.</title>
        <authorList>
            <person name="Kono N."/>
            <person name="Arakawa K."/>
        </authorList>
    </citation>
    <scope>NUCLEOTIDE SEQUENCE [LARGE SCALE GENOMIC DNA]</scope>
</reference>
<proteinExistence type="predicted"/>
<gene>
    <name evidence="1" type="ORF">CDAR_587371</name>
</gene>
<accession>A0AAV4SKD9</accession>
<sequence length="72" mass="8221">MDSHGDEIGCDGAPLEYLDRIYHLRDLSMCGRNYEGSPSNGRWISETCFILDRVQLSEPICAVQERLTDLRC</sequence>
<protein>
    <submittedName>
        <fullName evidence="1">Uncharacterized protein</fullName>
    </submittedName>
</protein>
<dbReference type="EMBL" id="BPLQ01007986">
    <property type="protein sequence ID" value="GIY33779.1"/>
    <property type="molecule type" value="Genomic_DNA"/>
</dbReference>